<accession>A0A1R7T6A1</accession>
<dbReference type="Proteomes" id="UP000188181">
    <property type="component" value="Chromosome"/>
</dbReference>
<name>A0A1R7T6A1_9BACT</name>
<evidence type="ECO:0000313" key="2">
    <source>
        <dbReference type="Proteomes" id="UP000188181"/>
    </source>
</evidence>
<dbReference type="KEGG" id="pbas:SMSP2_02963"/>
<evidence type="ECO:0000313" key="1">
    <source>
        <dbReference type="EMBL" id="AQQ72573.1"/>
    </source>
</evidence>
<protein>
    <submittedName>
        <fullName evidence="1">Uncharacterized protein</fullName>
    </submittedName>
</protein>
<dbReference type="RefSeq" id="WP_146684752.1">
    <property type="nucleotide sequence ID" value="NZ_CP019646.1"/>
</dbReference>
<organism evidence="1 2">
    <name type="scientific">Limihaloglobus sulfuriphilus</name>
    <dbReference type="NCBI Taxonomy" id="1851148"/>
    <lineage>
        <taxon>Bacteria</taxon>
        <taxon>Pseudomonadati</taxon>
        <taxon>Planctomycetota</taxon>
        <taxon>Phycisphaerae</taxon>
        <taxon>Sedimentisphaerales</taxon>
        <taxon>Sedimentisphaeraceae</taxon>
        <taxon>Limihaloglobus</taxon>
    </lineage>
</organism>
<keyword evidence="2" id="KW-1185">Reference proteome</keyword>
<dbReference type="AlphaFoldDB" id="A0A1R7T6A1"/>
<dbReference type="EMBL" id="CP019646">
    <property type="protein sequence ID" value="AQQ72573.1"/>
    <property type="molecule type" value="Genomic_DNA"/>
</dbReference>
<reference evidence="2" key="1">
    <citation type="submission" date="2017-02" db="EMBL/GenBank/DDBJ databases">
        <title>Comparative genomics and description of representatives of a novel lineage of planctomycetes thriving in anoxic sediments.</title>
        <authorList>
            <person name="Spring S."/>
            <person name="Bunk B."/>
            <person name="Sproer C."/>
        </authorList>
    </citation>
    <scope>NUCLEOTIDE SEQUENCE [LARGE SCALE GENOMIC DNA]</scope>
    <source>
        <strain evidence="2">SM-Chi-D1</strain>
    </source>
</reference>
<dbReference type="STRING" id="1851148.SMSP2_02963"/>
<dbReference type="OrthoDB" id="1494887at2"/>
<gene>
    <name evidence="1" type="ORF">SMSP2_02963</name>
</gene>
<proteinExistence type="predicted"/>
<sequence length="173" mass="20075">MSDIYISDKQSTNLTIIDDTVIDTQSLEKNKKKFTATLLQLIHDEIFEYGTLNSADSFVRESLKSNKFVKEWINEIFLKHFSNIEIITGILKIISHITYSDIYPTGQTMAIAALSHKDIEVKECGIRAFENWDAIDSIDLLKKVDCQEEWLVDYLEEVISYLEECREHTCKKN</sequence>